<gene>
    <name evidence="3" type="ORF">BN1012_Phect972</name>
</gene>
<keyword evidence="2" id="KW-0472">Membrane</keyword>
<evidence type="ECO:0000256" key="2">
    <source>
        <dbReference type="SAM" id="Phobius"/>
    </source>
</evidence>
<dbReference type="InterPro" id="IPR019286">
    <property type="entry name" value="DUF2339_TM"/>
</dbReference>
<keyword evidence="4" id="KW-1185">Reference proteome</keyword>
<dbReference type="KEGG" id="pect:BN1012_Phect972"/>
<feature type="transmembrane region" description="Helical" evidence="2">
    <location>
        <begin position="867"/>
        <end position="886"/>
    </location>
</feature>
<keyword evidence="2" id="KW-0812">Transmembrane</keyword>
<feature type="transmembrane region" description="Helical" evidence="2">
    <location>
        <begin position="415"/>
        <end position="432"/>
    </location>
</feature>
<feature type="transmembrane region" description="Helical" evidence="2">
    <location>
        <begin position="243"/>
        <end position="261"/>
    </location>
</feature>
<evidence type="ECO:0000313" key="4">
    <source>
        <dbReference type="Proteomes" id="UP000032160"/>
    </source>
</evidence>
<feature type="transmembrane region" description="Helical" evidence="2">
    <location>
        <begin position="712"/>
        <end position="731"/>
    </location>
</feature>
<reference evidence="3 4" key="1">
    <citation type="journal article" date="2014" name="Front. Genet.">
        <title>Genome and metabolic network of "Candidatus Phaeomarinobacter ectocarpi" Ec32, a new candidate genus of Alphaproteobacteria frequently associated with brown algae.</title>
        <authorList>
            <person name="Dittami S.M."/>
            <person name="Barbeyron T."/>
            <person name="Boyen C."/>
            <person name="Cambefort J."/>
            <person name="Collet G."/>
            <person name="Delage L."/>
            <person name="Gobet A."/>
            <person name="Groisillier A."/>
            <person name="Leblanc C."/>
            <person name="Michel G."/>
            <person name="Scornet D."/>
            <person name="Siegel A."/>
            <person name="Tapia J.E."/>
            <person name="Tonon T."/>
        </authorList>
    </citation>
    <scope>NUCLEOTIDE SEQUENCE [LARGE SCALE GENOMIC DNA]</scope>
    <source>
        <strain evidence="3 4">Ec32</strain>
    </source>
</reference>
<dbReference type="PIRSF" id="PIRSF035905">
    <property type="entry name" value="UCP035905_mp"/>
    <property type="match status" value="1"/>
</dbReference>
<keyword evidence="2" id="KW-1133">Transmembrane helix</keyword>
<feature type="region of interest" description="Disordered" evidence="1">
    <location>
        <begin position="39"/>
        <end position="82"/>
    </location>
</feature>
<dbReference type="PANTHER" id="PTHR38434:SF1">
    <property type="entry name" value="BLL2549 PROTEIN"/>
    <property type="match status" value="1"/>
</dbReference>
<name>X5MMF7_9HYPH</name>
<dbReference type="HOGENOM" id="CLU_013837_0_0_5"/>
<feature type="transmembrane region" description="Helical" evidence="2">
    <location>
        <begin position="452"/>
        <end position="471"/>
    </location>
</feature>
<feature type="transmembrane region" description="Helical" evidence="2">
    <location>
        <begin position="189"/>
        <end position="210"/>
    </location>
</feature>
<dbReference type="PATRIC" id="fig|1458461.3.peg.972"/>
<feature type="transmembrane region" description="Helical" evidence="2">
    <location>
        <begin position="483"/>
        <end position="503"/>
    </location>
</feature>
<feature type="transmembrane region" description="Helical" evidence="2">
    <location>
        <begin position="844"/>
        <end position="861"/>
    </location>
</feature>
<proteinExistence type="predicted"/>
<feature type="transmembrane region" description="Helical" evidence="2">
    <location>
        <begin position="216"/>
        <end position="236"/>
    </location>
</feature>
<feature type="transmembrane region" description="Helical" evidence="2">
    <location>
        <begin position="509"/>
        <end position="529"/>
    </location>
</feature>
<dbReference type="EMBL" id="HG966617">
    <property type="protein sequence ID" value="CDO59186.1"/>
    <property type="molecule type" value="Genomic_DNA"/>
</dbReference>
<dbReference type="STRING" id="1458461.BN1012_Phect972"/>
<organism evidence="3 4">
    <name type="scientific">Candidatus Phaeomarinibacter ectocarpi</name>
    <dbReference type="NCBI Taxonomy" id="1458461"/>
    <lineage>
        <taxon>Bacteria</taxon>
        <taxon>Pseudomonadati</taxon>
        <taxon>Pseudomonadota</taxon>
        <taxon>Alphaproteobacteria</taxon>
        <taxon>Hyphomicrobiales</taxon>
        <taxon>Parvibaculaceae</taxon>
        <taxon>Candidatus Phaeomarinibacter</taxon>
    </lineage>
</organism>
<feature type="transmembrane region" description="Helical" evidence="2">
    <location>
        <begin position="816"/>
        <end position="835"/>
    </location>
</feature>
<dbReference type="Proteomes" id="UP000032160">
    <property type="component" value="Chromosome I"/>
</dbReference>
<feature type="transmembrane region" description="Helical" evidence="2">
    <location>
        <begin position="776"/>
        <end position="796"/>
    </location>
</feature>
<feature type="transmembrane region" description="Helical" evidence="2">
    <location>
        <begin position="290"/>
        <end position="312"/>
    </location>
</feature>
<feature type="transmembrane region" description="Helical" evidence="2">
    <location>
        <begin position="365"/>
        <end position="382"/>
    </location>
</feature>
<feature type="transmembrane region" description="Helical" evidence="2">
    <location>
        <begin position="649"/>
        <end position="669"/>
    </location>
</feature>
<feature type="transmembrane region" description="Helical" evidence="2">
    <location>
        <begin position="318"/>
        <end position="337"/>
    </location>
</feature>
<dbReference type="AlphaFoldDB" id="X5MMF7"/>
<feature type="transmembrane region" description="Helical" evidence="2">
    <location>
        <begin position="267"/>
        <end position="283"/>
    </location>
</feature>
<evidence type="ECO:0000313" key="3">
    <source>
        <dbReference type="EMBL" id="CDO59186.1"/>
    </source>
</evidence>
<feature type="transmembrane region" description="Helical" evidence="2">
    <location>
        <begin position="6"/>
        <end position="23"/>
    </location>
</feature>
<evidence type="ECO:0000256" key="1">
    <source>
        <dbReference type="SAM" id="MobiDB-lite"/>
    </source>
</evidence>
<feature type="transmembrane region" description="Helical" evidence="2">
    <location>
        <begin position="126"/>
        <end position="148"/>
    </location>
</feature>
<protein>
    <submittedName>
        <fullName evidence="3">Uncharacterized protein</fullName>
    </submittedName>
</protein>
<dbReference type="Pfam" id="PF10101">
    <property type="entry name" value="DUF2339"/>
    <property type="match status" value="1"/>
</dbReference>
<dbReference type="InterPro" id="IPR014600">
    <property type="entry name" value="UCP035905_mem"/>
</dbReference>
<feature type="transmembrane region" description="Helical" evidence="2">
    <location>
        <begin position="589"/>
        <end position="607"/>
    </location>
</feature>
<feature type="transmembrane region" description="Helical" evidence="2">
    <location>
        <begin position="751"/>
        <end position="769"/>
    </location>
</feature>
<feature type="transmembrane region" description="Helical" evidence="2">
    <location>
        <begin position="619"/>
        <end position="640"/>
    </location>
</feature>
<feature type="compositionally biased region" description="Pro residues" evidence="1">
    <location>
        <begin position="67"/>
        <end position="81"/>
    </location>
</feature>
<feature type="transmembrane region" description="Helical" evidence="2">
    <location>
        <begin position="681"/>
        <end position="700"/>
    </location>
</feature>
<sequence length="911" mass="96765">MAASKAFVLIELLLIGCVVYLFIRQRALSKEVARLSAHLSDSTSRDAQPEDGAPVAAAGSTDVADPDPAPLVPQSPEPLSAPAPAAASIAASVTSDDTVEENYQPPKQFVFGSDNMERLGAWLKENWIYVVAALSLTMAGIFLVQYGIETGLLSPTVRVVSALLFGVALIAAGDRIRRRGGDGDEDLTAFLPSLFAGAGIVTLFSAVVAARQLYGLIGPEMAFIGLIAVAAGAIALGWVYGNFLTVIGIGGAVVAPFIVGGDSTDPTWLFYYFALIGAVGLTVDALKRSAWVSVVALALPYAGAILIWLTTYSSGPEFLLFSVVLAAAATCLPMMSVRPQFSGAMLFGPMHSFGPKGWPEFPTRLAAGGILALCGVAFLVAGRDVPSFWLAVAALFVVLMAVSFWLDRSPTLEDLAPPIALAIFAIIGWHGLVDLPVDRAFADAFVGFESPAPWTITWLTGVGLAVTLLAALKSTRSTPFPVIWAFGAAAFAPLVMLSIELAWQPRPHLSDFAWAGHIAAVAAVMAVCANRAGLVDGDMRLRTALYTLAALNMVAFAMAVTLTETALTLGFVALVVSAAWLDRRFDIKVINIFVQLGIVVCGFRLIGHPGIPWAIDTSLLELVIGYVGVIAGLAATWVLLQRRMRQSSIIVAESALWSLIGIFITLLIYRVLEDNNPGEEHWSLSLFAMVWLISAANQFYRLQIDGVMRIVRTVLGIGFAAAGLVMLFLSVTLGNPLFGSIVLGPPLFDTLLIAYAAPAVLIAGVAWRFTHLGQQIRVAMVGLSAFLMVLYAGLEIRRLWQGPSLELSGVLDGEQYSYTIALILLGAALLVLAMLRKSVLIRKIAITVIAVTIAKVFLIDMSGLEGLIRVLSFFALGLALAGLALLNRWMTRSLAADQAAMAQPQATPDAQ</sequence>
<feature type="transmembrane region" description="Helical" evidence="2">
    <location>
        <begin position="388"/>
        <end position="406"/>
    </location>
</feature>
<accession>X5MMF7</accession>
<dbReference type="PANTHER" id="PTHR38434">
    <property type="entry name" value="BLL2549 PROTEIN"/>
    <property type="match status" value="1"/>
</dbReference>